<name>A0ABY7ZZQ0_9ACTN</name>
<dbReference type="SUPFAM" id="SSF55781">
    <property type="entry name" value="GAF domain-like"/>
    <property type="match status" value="2"/>
</dbReference>
<keyword evidence="7" id="KW-1185">Reference proteome</keyword>
<dbReference type="EMBL" id="CP095749">
    <property type="protein sequence ID" value="WEB38083.1"/>
    <property type="molecule type" value="Genomic_DNA"/>
</dbReference>
<dbReference type="Pfam" id="PF13185">
    <property type="entry name" value="GAF_2"/>
    <property type="match status" value="2"/>
</dbReference>
<dbReference type="RefSeq" id="WP_275305819.1">
    <property type="nucleotide sequence ID" value="NZ_CP095749.1"/>
</dbReference>
<dbReference type="InterPro" id="IPR036890">
    <property type="entry name" value="HATPase_C_sf"/>
</dbReference>
<dbReference type="Gene3D" id="3.30.450.40">
    <property type="match status" value="2"/>
</dbReference>
<evidence type="ECO:0000256" key="3">
    <source>
        <dbReference type="ARBA" id="ARBA00023012"/>
    </source>
</evidence>
<gene>
    <name evidence="6" type="ORF">MOV08_01330</name>
</gene>
<dbReference type="Pfam" id="PF02518">
    <property type="entry name" value="HATPase_c"/>
    <property type="match status" value="1"/>
</dbReference>
<feature type="domain" description="GAF" evidence="4">
    <location>
        <begin position="220"/>
        <end position="366"/>
    </location>
</feature>
<evidence type="ECO:0000313" key="6">
    <source>
        <dbReference type="EMBL" id="WEB38083.1"/>
    </source>
</evidence>
<keyword evidence="2" id="KW-0418">Kinase</keyword>
<organism evidence="6 7">
    <name type="scientific">Streptomyces yunnanensis</name>
    <dbReference type="NCBI Taxonomy" id="156453"/>
    <lineage>
        <taxon>Bacteria</taxon>
        <taxon>Bacillati</taxon>
        <taxon>Actinomycetota</taxon>
        <taxon>Actinomycetes</taxon>
        <taxon>Kitasatosporales</taxon>
        <taxon>Streptomycetaceae</taxon>
        <taxon>Streptomyces</taxon>
    </lineage>
</organism>
<dbReference type="InterPro" id="IPR003594">
    <property type="entry name" value="HATPase_dom"/>
</dbReference>
<reference evidence="6 7" key="1">
    <citation type="submission" date="2022-03" db="EMBL/GenBank/DDBJ databases">
        <title>Streptomyces yunnanensis P86,complete genome.</title>
        <authorList>
            <person name="Chen S."/>
            <person name="Zhang Q."/>
        </authorList>
    </citation>
    <scope>NUCLEOTIDE SEQUENCE [LARGE SCALE GENOMIC DNA]</scope>
    <source>
        <strain evidence="6 7">P86</strain>
    </source>
</reference>
<dbReference type="CDD" id="cd16917">
    <property type="entry name" value="HATPase_UhpB-NarQ-NarX-like"/>
    <property type="match status" value="1"/>
</dbReference>
<dbReference type="SUPFAM" id="SSF55874">
    <property type="entry name" value="ATPase domain of HSP90 chaperone/DNA topoisomerase II/histidine kinase"/>
    <property type="match status" value="1"/>
</dbReference>
<keyword evidence="1" id="KW-0808">Transferase</keyword>
<evidence type="ECO:0000259" key="5">
    <source>
        <dbReference type="SMART" id="SM00387"/>
    </source>
</evidence>
<dbReference type="InterPro" id="IPR050482">
    <property type="entry name" value="Sensor_HK_TwoCompSys"/>
</dbReference>
<dbReference type="InterPro" id="IPR003018">
    <property type="entry name" value="GAF"/>
</dbReference>
<sequence>MGEDGCRTDGVRPQLHALSDDLQERLRAVEKASGRSQHLLLEAVLSVGTGLELPQVLRHIIEAAVVVADARYGALGVIGADGRISQFLPVGLTDEQFKAIGPLPAGHGILGELIRHPAPLRLSELGEHPASYGFPPHHPAMHSFLGVPIRVGDEVFGNLYLTEKRGGGSFTSDDETLLATLAVAAGVAIEHARLFEEARYRQEWLEAIHEIVAGLLPAAEEEDILPTIVDHAVRILSADLGVLALPTEDGTLRMELASGVDAEAHRGLVLPRQGSFAGAALAAGRPLISEDIEHDPRITTGPPRWWGLGPAVAVPMATGEQVHGVLLLARLRGRRPFTESETAPLLTFAGQAALAMELSEQRAAADQVTLLKDRDRIARDLHDLAIQRLFAIGMTLQSAVRFVDHPEAHERLLRAVDGLDETIKIIRSTIFGLRTRDVATGRQSLRARTVATLEDAAHALGFTPSLHMEGLLDTDVPEALAAHALAALAEALSNIARHARATAADVFLAARTGRLTLAVQDNGVGIAEHGRRSGLLNLARRAESAGGEMTVEAAPEGGTRLVWSAPLPA</sequence>
<feature type="domain" description="GAF" evidence="4">
    <location>
        <begin position="52"/>
        <end position="199"/>
    </location>
</feature>
<accession>A0ABY7ZZQ0</accession>
<keyword evidence="3" id="KW-0902">Two-component regulatory system</keyword>
<dbReference type="Proteomes" id="UP001218629">
    <property type="component" value="Chromosome"/>
</dbReference>
<proteinExistence type="predicted"/>
<evidence type="ECO:0000313" key="7">
    <source>
        <dbReference type="Proteomes" id="UP001218629"/>
    </source>
</evidence>
<evidence type="ECO:0000259" key="4">
    <source>
        <dbReference type="SMART" id="SM00065"/>
    </source>
</evidence>
<evidence type="ECO:0000256" key="2">
    <source>
        <dbReference type="ARBA" id="ARBA00022777"/>
    </source>
</evidence>
<dbReference type="Pfam" id="PF07730">
    <property type="entry name" value="HisKA_3"/>
    <property type="match status" value="1"/>
</dbReference>
<dbReference type="Gene3D" id="3.30.565.10">
    <property type="entry name" value="Histidine kinase-like ATPase, C-terminal domain"/>
    <property type="match status" value="1"/>
</dbReference>
<dbReference type="InterPro" id="IPR029016">
    <property type="entry name" value="GAF-like_dom_sf"/>
</dbReference>
<dbReference type="PANTHER" id="PTHR24421">
    <property type="entry name" value="NITRATE/NITRITE SENSOR PROTEIN NARX-RELATED"/>
    <property type="match status" value="1"/>
</dbReference>
<dbReference type="Gene3D" id="1.20.5.1930">
    <property type="match status" value="1"/>
</dbReference>
<dbReference type="SMART" id="SM00387">
    <property type="entry name" value="HATPase_c"/>
    <property type="match status" value="1"/>
</dbReference>
<dbReference type="PANTHER" id="PTHR24421:SF56">
    <property type="entry name" value="OXYGEN SENSOR HISTIDINE KINASE RESPONSE REGULATOR DOST"/>
    <property type="match status" value="1"/>
</dbReference>
<dbReference type="SMART" id="SM00065">
    <property type="entry name" value="GAF"/>
    <property type="match status" value="2"/>
</dbReference>
<dbReference type="InterPro" id="IPR011712">
    <property type="entry name" value="Sig_transdc_His_kin_sub3_dim/P"/>
</dbReference>
<feature type="domain" description="Histidine kinase/HSP90-like ATPase" evidence="5">
    <location>
        <begin position="479"/>
        <end position="569"/>
    </location>
</feature>
<protein>
    <submittedName>
        <fullName evidence="6">GAF domain-containing protein</fullName>
    </submittedName>
</protein>
<evidence type="ECO:0000256" key="1">
    <source>
        <dbReference type="ARBA" id="ARBA00022679"/>
    </source>
</evidence>